<name>A0A2A2KFK1_9BILA</name>
<keyword evidence="2" id="KW-0732">Signal</keyword>
<sequence length="409" mass="45438">MRPIEISIFLWLCSFHLAYSKIKDPGKKKPIQKVSGEANYWKAQESVYEDDATTTDVDFTTQKPIRHTMTPKNHTKEKTSTAKLPAKKKTEIGIERERKARNEDNKIEGPEPPPSISKPKVTKKNTNKPTKETAKSTLPPGKNPQSPGLPSGLVEVQKTVKSKSSKKKSIILSRKLKKPSPPGFGLKKDKRKKGDEVLPTPGMLPPQRKISNDNDLEDDPDDDHSREVEEPRNNRKNSVKSSFVPLSTAKKVGDVFVTTPKMPTKTQKPKSSKIRVKHTPKTTTTTRPTSTTTVNSSNGNEEGENEVQGETTGTTGTDEFVVSSNTVASSFEPADTTGTIILMSSKDDFEDEATTITTRSPTTLPQILSSITTSFGKRQWKPYHMDCRREIDEKGRTLCGEWAASMLFL</sequence>
<feature type="region of interest" description="Disordered" evidence="1">
    <location>
        <begin position="64"/>
        <end position="317"/>
    </location>
</feature>
<evidence type="ECO:0000256" key="2">
    <source>
        <dbReference type="SAM" id="SignalP"/>
    </source>
</evidence>
<comment type="caution">
    <text evidence="3">The sequence shown here is derived from an EMBL/GenBank/DDBJ whole genome shotgun (WGS) entry which is preliminary data.</text>
</comment>
<gene>
    <name evidence="3" type="ORF">WR25_21101</name>
</gene>
<evidence type="ECO:0000313" key="3">
    <source>
        <dbReference type="EMBL" id="PAV72648.1"/>
    </source>
</evidence>
<dbReference type="Proteomes" id="UP000218231">
    <property type="component" value="Unassembled WGS sequence"/>
</dbReference>
<reference evidence="3 4" key="1">
    <citation type="journal article" date="2017" name="Curr. Biol.">
        <title>Genome architecture and evolution of a unichromosomal asexual nematode.</title>
        <authorList>
            <person name="Fradin H."/>
            <person name="Zegar C."/>
            <person name="Gutwein M."/>
            <person name="Lucas J."/>
            <person name="Kovtun M."/>
            <person name="Corcoran D."/>
            <person name="Baugh L.R."/>
            <person name="Kiontke K."/>
            <person name="Gunsalus K."/>
            <person name="Fitch D.H."/>
            <person name="Piano F."/>
        </authorList>
    </citation>
    <scope>NUCLEOTIDE SEQUENCE [LARGE SCALE GENOMIC DNA]</scope>
    <source>
        <strain evidence="3">PF1309</strain>
    </source>
</reference>
<feature type="compositionally biased region" description="Low complexity" evidence="1">
    <location>
        <begin position="308"/>
        <end position="317"/>
    </location>
</feature>
<feature type="signal peptide" evidence="2">
    <location>
        <begin position="1"/>
        <end position="20"/>
    </location>
</feature>
<evidence type="ECO:0000313" key="4">
    <source>
        <dbReference type="Proteomes" id="UP000218231"/>
    </source>
</evidence>
<feature type="compositionally biased region" description="Basic residues" evidence="1">
    <location>
        <begin position="267"/>
        <end position="280"/>
    </location>
</feature>
<feature type="compositionally biased region" description="Basic residues" evidence="1">
    <location>
        <begin position="160"/>
        <end position="178"/>
    </location>
</feature>
<accession>A0A2A2KFK1</accession>
<feature type="compositionally biased region" description="Basic and acidic residues" evidence="1">
    <location>
        <begin position="88"/>
        <end position="109"/>
    </location>
</feature>
<feature type="chain" id="PRO_5012674635" evidence="2">
    <location>
        <begin position="21"/>
        <end position="409"/>
    </location>
</feature>
<dbReference type="AlphaFoldDB" id="A0A2A2KFK1"/>
<keyword evidence="4" id="KW-1185">Reference proteome</keyword>
<dbReference type="EMBL" id="LIAE01008744">
    <property type="protein sequence ID" value="PAV72648.1"/>
    <property type="molecule type" value="Genomic_DNA"/>
</dbReference>
<feature type="compositionally biased region" description="Low complexity" evidence="1">
    <location>
        <begin position="281"/>
        <end position="300"/>
    </location>
</feature>
<proteinExistence type="predicted"/>
<feature type="compositionally biased region" description="Basic and acidic residues" evidence="1">
    <location>
        <begin position="223"/>
        <end position="233"/>
    </location>
</feature>
<evidence type="ECO:0000256" key="1">
    <source>
        <dbReference type="SAM" id="MobiDB-lite"/>
    </source>
</evidence>
<organism evidence="3 4">
    <name type="scientific">Diploscapter pachys</name>
    <dbReference type="NCBI Taxonomy" id="2018661"/>
    <lineage>
        <taxon>Eukaryota</taxon>
        <taxon>Metazoa</taxon>
        <taxon>Ecdysozoa</taxon>
        <taxon>Nematoda</taxon>
        <taxon>Chromadorea</taxon>
        <taxon>Rhabditida</taxon>
        <taxon>Rhabditina</taxon>
        <taxon>Rhabditomorpha</taxon>
        <taxon>Rhabditoidea</taxon>
        <taxon>Rhabditidae</taxon>
        <taxon>Diploscapter</taxon>
    </lineage>
</organism>
<protein>
    <submittedName>
        <fullName evidence="3">Uncharacterized protein</fullName>
    </submittedName>
</protein>